<evidence type="ECO:0000256" key="1">
    <source>
        <dbReference type="SAM" id="Phobius"/>
    </source>
</evidence>
<keyword evidence="1" id="KW-1133">Transmembrane helix</keyword>
<protein>
    <recommendedName>
        <fullName evidence="4">Small multi-drug export protein</fullName>
    </recommendedName>
</protein>
<name>A0A2P8H881_9BACI</name>
<feature type="transmembrane region" description="Helical" evidence="1">
    <location>
        <begin position="38"/>
        <end position="58"/>
    </location>
</feature>
<evidence type="ECO:0000313" key="2">
    <source>
        <dbReference type="EMBL" id="PSL42422.1"/>
    </source>
</evidence>
<gene>
    <name evidence="2" type="ORF">B0H94_11526</name>
</gene>
<evidence type="ECO:0000313" key="3">
    <source>
        <dbReference type="Proteomes" id="UP000242310"/>
    </source>
</evidence>
<proteinExistence type="predicted"/>
<evidence type="ECO:0008006" key="4">
    <source>
        <dbReference type="Google" id="ProtNLM"/>
    </source>
</evidence>
<reference evidence="2 3" key="1">
    <citation type="submission" date="2018-03" db="EMBL/GenBank/DDBJ databases">
        <title>Genomic Encyclopedia of Type Strains, Phase III (KMG-III): the genomes of soil and plant-associated and newly described type strains.</title>
        <authorList>
            <person name="Whitman W."/>
        </authorList>
    </citation>
    <scope>NUCLEOTIDE SEQUENCE [LARGE SCALE GENOMIC DNA]</scope>
    <source>
        <strain evidence="2 3">CGMCC 1.07653</strain>
    </source>
</reference>
<feature type="transmembrane region" description="Helical" evidence="1">
    <location>
        <begin position="95"/>
        <end position="114"/>
    </location>
</feature>
<dbReference type="RefSeq" id="WP_106589707.1">
    <property type="nucleotide sequence ID" value="NZ_PYAV01000015.1"/>
</dbReference>
<dbReference type="Proteomes" id="UP000242310">
    <property type="component" value="Unassembled WGS sequence"/>
</dbReference>
<keyword evidence="1" id="KW-0472">Membrane</keyword>
<feature type="transmembrane region" description="Helical" evidence="1">
    <location>
        <begin position="126"/>
        <end position="148"/>
    </location>
</feature>
<sequence>MDSLFLQYMFVFFVSMVPFLEVFLTVPTAIIVFDFPPVIVSVVAIAGNTLSVLLFIFFGTEINKFFSTLYNKLRKRDSIPKEVNPRVKQALDRFGATWVCFLSSILFSSQVGAGTMTTLGSSRKQVFIWTNLGVAALAITMALLSITAERLVIEMVDL</sequence>
<dbReference type="AlphaFoldDB" id="A0A2P8H881"/>
<dbReference type="EMBL" id="PYAV01000015">
    <property type="protein sequence ID" value="PSL42422.1"/>
    <property type="molecule type" value="Genomic_DNA"/>
</dbReference>
<dbReference type="OrthoDB" id="6400183at2"/>
<organism evidence="2 3">
    <name type="scientific">Salsuginibacillus halophilus</name>
    <dbReference type="NCBI Taxonomy" id="517424"/>
    <lineage>
        <taxon>Bacteria</taxon>
        <taxon>Bacillati</taxon>
        <taxon>Bacillota</taxon>
        <taxon>Bacilli</taxon>
        <taxon>Bacillales</taxon>
        <taxon>Bacillaceae</taxon>
        <taxon>Salsuginibacillus</taxon>
    </lineage>
</organism>
<keyword evidence="1" id="KW-0812">Transmembrane</keyword>
<accession>A0A2P8H881</accession>
<comment type="caution">
    <text evidence="2">The sequence shown here is derived from an EMBL/GenBank/DDBJ whole genome shotgun (WGS) entry which is preliminary data.</text>
</comment>
<keyword evidence="3" id="KW-1185">Reference proteome</keyword>
<feature type="transmembrane region" description="Helical" evidence="1">
    <location>
        <begin position="6"/>
        <end position="26"/>
    </location>
</feature>